<dbReference type="PIRSF" id="PIRSF003230">
    <property type="entry name" value="YbgC"/>
    <property type="match status" value="1"/>
</dbReference>
<dbReference type="EMBL" id="JACIJK010000001">
    <property type="protein sequence ID" value="MBB5713722.1"/>
    <property type="molecule type" value="Genomic_DNA"/>
</dbReference>
<feature type="domain" description="Thioesterase" evidence="3">
    <location>
        <begin position="35"/>
        <end position="118"/>
    </location>
</feature>
<proteinExistence type="inferred from homology"/>
<dbReference type="SUPFAM" id="SSF54637">
    <property type="entry name" value="Thioesterase/thiol ester dehydrase-isomerase"/>
    <property type="match status" value="1"/>
</dbReference>
<protein>
    <submittedName>
        <fullName evidence="4">Acyl-CoA thioester hydrolase</fullName>
        <ecNumber evidence="4">3.1.2.-</ecNumber>
    </submittedName>
</protein>
<dbReference type="InterPro" id="IPR006684">
    <property type="entry name" value="YbgC/YbaW"/>
</dbReference>
<dbReference type="NCBIfam" id="TIGR00051">
    <property type="entry name" value="YbgC/FadM family acyl-CoA thioesterase"/>
    <property type="match status" value="1"/>
</dbReference>
<dbReference type="PANTHER" id="PTHR31793:SF37">
    <property type="entry name" value="ACYL-COA THIOESTER HYDROLASE YBGC"/>
    <property type="match status" value="1"/>
</dbReference>
<dbReference type="InterPro" id="IPR006683">
    <property type="entry name" value="Thioestr_dom"/>
</dbReference>
<dbReference type="Proteomes" id="UP000546200">
    <property type="component" value="Unassembled WGS sequence"/>
</dbReference>
<dbReference type="GO" id="GO:0047617">
    <property type="term" value="F:fatty acyl-CoA hydrolase activity"/>
    <property type="evidence" value="ECO:0007669"/>
    <property type="project" value="TreeGrafter"/>
</dbReference>
<evidence type="ECO:0000256" key="1">
    <source>
        <dbReference type="ARBA" id="ARBA00005953"/>
    </source>
</evidence>
<evidence type="ECO:0000259" key="3">
    <source>
        <dbReference type="Pfam" id="PF03061"/>
    </source>
</evidence>
<dbReference type="AlphaFoldDB" id="A0A7W9EUJ8"/>
<dbReference type="InterPro" id="IPR050563">
    <property type="entry name" value="4-hydroxybenzoyl-CoA_TE"/>
</dbReference>
<gene>
    <name evidence="4" type="ORF">FHS94_000541</name>
</gene>
<organism evidence="4 5">
    <name type="scientific">Sphingomonas aerophila</name>
    <dbReference type="NCBI Taxonomy" id="1344948"/>
    <lineage>
        <taxon>Bacteria</taxon>
        <taxon>Pseudomonadati</taxon>
        <taxon>Pseudomonadota</taxon>
        <taxon>Alphaproteobacteria</taxon>
        <taxon>Sphingomonadales</taxon>
        <taxon>Sphingomonadaceae</taxon>
        <taxon>Sphingomonas</taxon>
    </lineage>
</organism>
<dbReference type="EC" id="3.1.2.-" evidence="4"/>
<accession>A0A7W9EUJ8</accession>
<dbReference type="CDD" id="cd00586">
    <property type="entry name" value="4HBT"/>
    <property type="match status" value="1"/>
</dbReference>
<evidence type="ECO:0000256" key="2">
    <source>
        <dbReference type="ARBA" id="ARBA00022801"/>
    </source>
</evidence>
<evidence type="ECO:0000313" key="4">
    <source>
        <dbReference type="EMBL" id="MBB5713722.1"/>
    </source>
</evidence>
<comment type="similarity">
    <text evidence="1">Belongs to the 4-hydroxybenzoyl-CoA thioesterase family.</text>
</comment>
<name>A0A7W9EUJ8_9SPHN</name>
<sequence>MNSQARPDLPATGYLDGAEHCYPVRAYFEDTDPSGVVYHANYLRYLERARTEWLRLVGIDHGARVAAGEGAYAVADLHLRFSAPARVDEALLVVSRLGRIRAAGVVVHQEVRRGELLLVAATVTLALVTAAGRPVRQPAAWIAIFEGLAAQGEQPRP</sequence>
<comment type="caution">
    <text evidence="4">The sequence shown here is derived from an EMBL/GenBank/DDBJ whole genome shotgun (WGS) entry which is preliminary data.</text>
</comment>
<dbReference type="Pfam" id="PF03061">
    <property type="entry name" value="4HBT"/>
    <property type="match status" value="1"/>
</dbReference>
<keyword evidence="5" id="KW-1185">Reference proteome</keyword>
<evidence type="ECO:0000313" key="5">
    <source>
        <dbReference type="Proteomes" id="UP000546200"/>
    </source>
</evidence>
<keyword evidence="2 4" id="KW-0378">Hydrolase</keyword>
<dbReference type="Gene3D" id="3.10.129.10">
    <property type="entry name" value="Hotdog Thioesterase"/>
    <property type="match status" value="1"/>
</dbReference>
<dbReference type="RefSeq" id="WP_343055127.1">
    <property type="nucleotide sequence ID" value="NZ_JACIJK010000001.1"/>
</dbReference>
<reference evidence="4 5" key="1">
    <citation type="submission" date="2020-08" db="EMBL/GenBank/DDBJ databases">
        <title>Genomic Encyclopedia of Type Strains, Phase IV (KMG-IV): sequencing the most valuable type-strain genomes for metagenomic binning, comparative biology and taxonomic classification.</title>
        <authorList>
            <person name="Goeker M."/>
        </authorList>
    </citation>
    <scope>NUCLEOTIDE SEQUENCE [LARGE SCALE GENOMIC DNA]</scope>
    <source>
        <strain evidence="4 5">DSM 100044</strain>
    </source>
</reference>
<dbReference type="PANTHER" id="PTHR31793">
    <property type="entry name" value="4-HYDROXYBENZOYL-COA THIOESTERASE FAMILY MEMBER"/>
    <property type="match status" value="1"/>
</dbReference>
<dbReference type="InterPro" id="IPR029069">
    <property type="entry name" value="HotDog_dom_sf"/>
</dbReference>